<accession>A0A1S3H8D1</accession>
<dbReference type="GO" id="GO:0046839">
    <property type="term" value="P:phospholipid dephosphorylation"/>
    <property type="evidence" value="ECO:0007669"/>
    <property type="project" value="TreeGrafter"/>
</dbReference>
<proteinExistence type="inferred from homology"/>
<comment type="similarity">
    <text evidence="2">Belongs to the PA-phosphatase related phosphoesterase family.</text>
</comment>
<evidence type="ECO:0000256" key="6">
    <source>
        <dbReference type="SAM" id="Phobius"/>
    </source>
</evidence>
<dbReference type="GeneID" id="106152628"/>
<feature type="transmembrane region" description="Helical" evidence="6">
    <location>
        <begin position="154"/>
        <end position="173"/>
    </location>
</feature>
<evidence type="ECO:0000256" key="1">
    <source>
        <dbReference type="ARBA" id="ARBA00004141"/>
    </source>
</evidence>
<dbReference type="InterPro" id="IPR000326">
    <property type="entry name" value="PAP2/HPO"/>
</dbReference>
<dbReference type="InterPro" id="IPR036938">
    <property type="entry name" value="PAP2/HPO_sf"/>
</dbReference>
<dbReference type="Pfam" id="PF01569">
    <property type="entry name" value="PAP2"/>
    <property type="match status" value="1"/>
</dbReference>
<dbReference type="KEGG" id="lak:106152628"/>
<dbReference type="STRING" id="7574.A0A1S3H8D1"/>
<dbReference type="AlphaFoldDB" id="A0A1S3H8D1"/>
<keyword evidence="5 6" id="KW-0472">Membrane</keyword>
<evidence type="ECO:0000256" key="5">
    <source>
        <dbReference type="ARBA" id="ARBA00023136"/>
    </source>
</evidence>
<dbReference type="OrthoDB" id="10030083at2759"/>
<evidence type="ECO:0000256" key="4">
    <source>
        <dbReference type="ARBA" id="ARBA00022989"/>
    </source>
</evidence>
<dbReference type="UniPathway" id="UPA00085"/>
<dbReference type="Gene3D" id="1.20.144.10">
    <property type="entry name" value="Phosphatidic acid phosphatase type 2/haloperoxidase"/>
    <property type="match status" value="1"/>
</dbReference>
<reference evidence="9" key="1">
    <citation type="submission" date="2025-08" db="UniProtKB">
        <authorList>
            <consortium name="RefSeq"/>
        </authorList>
    </citation>
    <scope>IDENTIFICATION</scope>
    <source>
        <tissue evidence="9">Gonads</tissue>
    </source>
</reference>
<feature type="domain" description="Phosphatidic acid phosphatase type 2/haloperoxidase" evidence="7">
    <location>
        <begin position="86"/>
        <end position="227"/>
    </location>
</feature>
<dbReference type="CDD" id="cd03390">
    <property type="entry name" value="PAP2_containing_1_like"/>
    <property type="match status" value="1"/>
</dbReference>
<dbReference type="Proteomes" id="UP000085678">
    <property type="component" value="Unplaced"/>
</dbReference>
<dbReference type="GO" id="GO:0006644">
    <property type="term" value="P:phospholipid metabolic process"/>
    <property type="evidence" value="ECO:0007669"/>
    <property type="project" value="UniProtKB-UniPathway"/>
</dbReference>
<protein>
    <submittedName>
        <fullName evidence="9">Phospholipid phosphatase 5 isoform X1</fullName>
    </submittedName>
</protein>
<dbReference type="SMART" id="SM00014">
    <property type="entry name" value="acidPPc"/>
    <property type="match status" value="1"/>
</dbReference>
<feature type="transmembrane region" description="Helical" evidence="6">
    <location>
        <begin position="59"/>
        <end position="78"/>
    </location>
</feature>
<dbReference type="GO" id="GO:0008195">
    <property type="term" value="F:phosphatidate phosphatase activity"/>
    <property type="evidence" value="ECO:0007669"/>
    <property type="project" value="TreeGrafter"/>
</dbReference>
<feature type="transmembrane region" description="Helical" evidence="6">
    <location>
        <begin position="90"/>
        <end position="110"/>
    </location>
</feature>
<keyword evidence="3 6" id="KW-0812">Transmembrane</keyword>
<evidence type="ECO:0000256" key="3">
    <source>
        <dbReference type="ARBA" id="ARBA00022692"/>
    </source>
</evidence>
<keyword evidence="4 6" id="KW-1133">Transmembrane helix</keyword>
<dbReference type="FunCoup" id="A0A1S3H8D1">
    <property type="interactions" value="412"/>
</dbReference>
<organism evidence="8 9">
    <name type="scientific">Lingula anatina</name>
    <name type="common">Brachiopod</name>
    <name type="synonym">Lingula unguis</name>
    <dbReference type="NCBI Taxonomy" id="7574"/>
    <lineage>
        <taxon>Eukaryota</taxon>
        <taxon>Metazoa</taxon>
        <taxon>Spiralia</taxon>
        <taxon>Lophotrochozoa</taxon>
        <taxon>Brachiopoda</taxon>
        <taxon>Linguliformea</taxon>
        <taxon>Lingulata</taxon>
        <taxon>Lingulida</taxon>
        <taxon>Linguloidea</taxon>
        <taxon>Lingulidae</taxon>
        <taxon>Lingula</taxon>
    </lineage>
</organism>
<name>A0A1S3H8D1_LINAN</name>
<feature type="transmembrane region" description="Helical" evidence="6">
    <location>
        <begin position="9"/>
        <end position="27"/>
    </location>
</feature>
<evidence type="ECO:0000313" key="9">
    <source>
        <dbReference type="RefSeq" id="XP_013381741.1"/>
    </source>
</evidence>
<dbReference type="PANTHER" id="PTHR10165">
    <property type="entry name" value="LIPID PHOSPHATE PHOSPHATASE"/>
    <property type="match status" value="1"/>
</dbReference>
<comment type="subcellular location">
    <subcellularLocation>
        <location evidence="1">Membrane</location>
        <topology evidence="1">Multi-pass membrane protein</topology>
    </subcellularLocation>
</comment>
<evidence type="ECO:0000256" key="2">
    <source>
        <dbReference type="ARBA" id="ARBA00008816"/>
    </source>
</evidence>
<dbReference type="SUPFAM" id="SSF48317">
    <property type="entry name" value="Acid phosphatase/Vanadium-dependent haloperoxidase"/>
    <property type="match status" value="1"/>
</dbReference>
<keyword evidence="8" id="KW-1185">Reference proteome</keyword>
<evidence type="ECO:0000259" key="7">
    <source>
        <dbReference type="SMART" id="SM00014"/>
    </source>
</evidence>
<sequence length="278" mass="31155">MLEKGLQKYALWIEICVRLVIFGIFIITETAEPFHRQIQPEELWLYKNPVSESFVSSSALWIIISTVPTLVLLAFYIVKKDKVDFIQGALAASLSIGLVGLVTNFAKLIIGRPRPDFFYRCFPDGISNVEMKCTGDPEVIIEGMKSFPSGHSSLSFSSLGLVSFYLCGKFHVFNARGRGQAWRMCISWCPLLSAGLIALSRTSDYHHHWQDVLVGSLLGFSLGYLCYRQYYPALHDPNSHQPYIAFESHLHDVGDIKKHAGPSHPLGVGDLHQLAKII</sequence>
<gene>
    <name evidence="9" type="primary">LOC106152628</name>
</gene>
<dbReference type="RefSeq" id="XP_013381741.1">
    <property type="nucleotide sequence ID" value="XM_013526287.1"/>
</dbReference>
<dbReference type="InParanoid" id="A0A1S3H8D1"/>
<dbReference type="PANTHER" id="PTHR10165:SF35">
    <property type="entry name" value="RE23632P"/>
    <property type="match status" value="1"/>
</dbReference>
<dbReference type="GO" id="GO:0016020">
    <property type="term" value="C:membrane"/>
    <property type="evidence" value="ECO:0007669"/>
    <property type="project" value="UniProtKB-SubCell"/>
</dbReference>
<evidence type="ECO:0000313" key="8">
    <source>
        <dbReference type="Proteomes" id="UP000085678"/>
    </source>
</evidence>
<dbReference type="OMA" id="CTPLIVI"/>
<dbReference type="InterPro" id="IPR043216">
    <property type="entry name" value="PAP-like"/>
</dbReference>